<feature type="region of interest" description="C" evidence="5">
    <location>
        <begin position="564"/>
        <end position="644"/>
    </location>
</feature>
<evidence type="ECO:0000256" key="1">
    <source>
        <dbReference type="ARBA" id="ARBA00008239"/>
    </source>
</evidence>
<comment type="function">
    <text evidence="5">Molecular chaperone. Has ATPase activity.</text>
</comment>
<dbReference type="InterPro" id="IPR020568">
    <property type="entry name" value="Ribosomal_Su5_D2-typ_SF"/>
</dbReference>
<dbReference type="Gene3D" id="3.30.565.10">
    <property type="entry name" value="Histidine kinase-like ATPase, C-terminal domain"/>
    <property type="match status" value="1"/>
</dbReference>
<evidence type="ECO:0000256" key="2">
    <source>
        <dbReference type="ARBA" id="ARBA00022741"/>
    </source>
</evidence>
<evidence type="ECO:0000313" key="9">
    <source>
        <dbReference type="Proteomes" id="UP000469424"/>
    </source>
</evidence>
<reference evidence="8 9" key="1">
    <citation type="submission" date="2019-08" db="EMBL/GenBank/DDBJ databases">
        <title>In-depth cultivation of the pig gut microbiome towards novel bacterial diversity and tailored functional studies.</title>
        <authorList>
            <person name="Wylensek D."/>
            <person name="Hitch T.C.A."/>
            <person name="Clavel T."/>
        </authorList>
    </citation>
    <scope>NUCLEOTIDE SEQUENCE [LARGE SCALE GENOMIC DNA]</scope>
    <source>
        <strain evidence="8 9">WCA-MUC-591-APC-4B</strain>
    </source>
</reference>
<evidence type="ECO:0000256" key="5">
    <source>
        <dbReference type="HAMAP-Rule" id="MF_00505"/>
    </source>
</evidence>
<dbReference type="GO" id="GO:0140662">
    <property type="term" value="F:ATP-dependent protein folding chaperone"/>
    <property type="evidence" value="ECO:0007669"/>
    <property type="project" value="InterPro"/>
</dbReference>
<dbReference type="GO" id="GO:0051082">
    <property type="term" value="F:unfolded protein binding"/>
    <property type="evidence" value="ECO:0007669"/>
    <property type="project" value="UniProtKB-UniRule"/>
</dbReference>
<dbReference type="PANTHER" id="PTHR11528">
    <property type="entry name" value="HEAT SHOCK PROTEIN 90 FAMILY MEMBER"/>
    <property type="match status" value="1"/>
</dbReference>
<feature type="binding site" evidence="6">
    <location>
        <position position="96"/>
    </location>
    <ligand>
        <name>ATP</name>
        <dbReference type="ChEBI" id="CHEBI:30616"/>
    </ligand>
</feature>
<dbReference type="SMART" id="SM00387">
    <property type="entry name" value="HATPase_c"/>
    <property type="match status" value="1"/>
</dbReference>
<evidence type="ECO:0000256" key="4">
    <source>
        <dbReference type="ARBA" id="ARBA00023186"/>
    </source>
</evidence>
<feature type="binding site" evidence="6">
    <location>
        <begin position="97"/>
        <end position="98"/>
    </location>
    <ligand>
        <name>ATP</name>
        <dbReference type="ChEBI" id="CHEBI:30616"/>
    </ligand>
</feature>
<feature type="region of interest" description="A; substrate-binding" evidence="5">
    <location>
        <begin position="1"/>
        <end position="351"/>
    </location>
</feature>
<feature type="binding site" evidence="6">
    <location>
        <position position="90"/>
    </location>
    <ligand>
        <name>ATP</name>
        <dbReference type="ChEBI" id="CHEBI:30616"/>
    </ligand>
</feature>
<feature type="binding site" evidence="6">
    <location>
        <begin position="118"/>
        <end position="123"/>
    </location>
    <ligand>
        <name>ATP</name>
        <dbReference type="ChEBI" id="CHEBI:30616"/>
    </ligand>
</feature>
<dbReference type="InterPro" id="IPR003594">
    <property type="entry name" value="HATPase_dom"/>
</dbReference>
<keyword evidence="3 5" id="KW-0067">ATP-binding</keyword>
<dbReference type="Gene3D" id="3.40.50.11260">
    <property type="match status" value="1"/>
</dbReference>
<dbReference type="CDD" id="cd16927">
    <property type="entry name" value="HATPase_Hsp90-like"/>
    <property type="match status" value="1"/>
</dbReference>
<accession>A0A6N7XA33</accession>
<dbReference type="InterPro" id="IPR019805">
    <property type="entry name" value="Heat_shock_protein_90_CS"/>
</dbReference>
<sequence length="644" mass="74172">MSKKQFKAESKRMLDLMINSIYTNREIFLREIISNASDAIDKRYYEEAKSGKTGLSRENFEIRIEPNKDDRTLTISDNGIGMSAEELEENLGIIAKSGSLGFKTENEEAAKDTDIIGQFGVGFYSAFMVAKHIEVTSRKLGEEQAHVWISDGADGYSVEDGSRDEVGTTVQLTLRDDTEDDKYDEFLEEYRLRSLVTKYSDYIRYPIVMNVEKSKMKEASEEEKAKEDYQPEYETYREDERLNSMVPIWKKKKSEITAEEYNEFYKSKFFDWNDPLKVIHTNVEGVISYDALLFIPSQVPFNYYTKDFKKGLQLYSSGVMIMDHCEDLLPDYFSFVKGLVDSPDLSLNISREMLQQDRQLKAIAQRLEKKISSTLLEMQEKDRESYDKMFEAFGMQLKYGVYDQYGVHKDKLKDFIEFYSSTTDELATFKEYVSRMRDDQKYIYYATGESKEKIAKMPQMDLFKEKGYEVLYCTDEIDEFALKILQNYDDKEFKSISDKDLGFEMSDEEKKAQEEKQEEAKDVLTAVKEALGDKVASVILSTRLKDHPVCFASGDGLSLEMEKVLKAQAEITGNKEVGAIKADKILELNGDHPFFAALKAAVDSDNKEKVSDYAQLLYDQALIIEGLPIDDPVAFSNRICNLMK</sequence>
<keyword evidence="5" id="KW-0346">Stress response</keyword>
<dbReference type="GO" id="GO:0005524">
    <property type="term" value="F:ATP binding"/>
    <property type="evidence" value="ECO:0007669"/>
    <property type="project" value="UniProtKB-UniRule"/>
</dbReference>
<keyword evidence="5" id="KW-0963">Cytoplasm</keyword>
<name>A0A6N7XA33_9FIRM</name>
<gene>
    <name evidence="5 8" type="primary">htpG</name>
    <name evidence="8" type="ORF">FYJ65_08495</name>
</gene>
<feature type="binding site" evidence="6">
    <location>
        <position position="168"/>
    </location>
    <ligand>
        <name>ATP</name>
        <dbReference type="ChEBI" id="CHEBI:30616"/>
    </ligand>
</feature>
<evidence type="ECO:0000313" key="8">
    <source>
        <dbReference type="EMBL" id="MST71343.1"/>
    </source>
</evidence>
<feature type="binding site" evidence="6">
    <location>
        <position position="35"/>
    </location>
    <ligand>
        <name>ATP</name>
        <dbReference type="ChEBI" id="CHEBI:30616"/>
    </ligand>
</feature>
<keyword evidence="2 5" id="KW-0547">Nucleotide-binding</keyword>
<dbReference type="PROSITE" id="PS00298">
    <property type="entry name" value="HSP90"/>
    <property type="match status" value="1"/>
</dbReference>
<comment type="similarity">
    <text evidence="1 5">Belongs to the heat shock protein 90 family.</text>
</comment>
<feature type="binding site" evidence="6">
    <location>
        <position position="31"/>
    </location>
    <ligand>
        <name>ATP</name>
        <dbReference type="ChEBI" id="CHEBI:30616"/>
    </ligand>
</feature>
<dbReference type="GO" id="GO:0016887">
    <property type="term" value="F:ATP hydrolysis activity"/>
    <property type="evidence" value="ECO:0007669"/>
    <property type="project" value="InterPro"/>
</dbReference>
<dbReference type="Gene3D" id="3.30.230.80">
    <property type="match status" value="1"/>
</dbReference>
<dbReference type="Gene3D" id="1.20.120.790">
    <property type="entry name" value="Heat shock protein 90, C-terminal domain"/>
    <property type="match status" value="1"/>
</dbReference>
<evidence type="ECO:0000256" key="6">
    <source>
        <dbReference type="PIRSR" id="PIRSR002583-1"/>
    </source>
</evidence>
<evidence type="ECO:0000256" key="3">
    <source>
        <dbReference type="ARBA" id="ARBA00022840"/>
    </source>
</evidence>
<dbReference type="Pfam" id="PF13589">
    <property type="entry name" value="HATPase_c_3"/>
    <property type="match status" value="1"/>
</dbReference>
<feature type="binding site" evidence="6">
    <location>
        <position position="351"/>
    </location>
    <ligand>
        <name>ATP</name>
        <dbReference type="ChEBI" id="CHEBI:30616"/>
    </ligand>
</feature>
<feature type="binding site" evidence="6">
    <location>
        <position position="77"/>
    </location>
    <ligand>
        <name>ATP</name>
        <dbReference type="ChEBI" id="CHEBI:30616"/>
    </ligand>
</feature>
<feature type="domain" description="Histidine kinase/HSP90-like ATPase" evidence="7">
    <location>
        <begin position="24"/>
        <end position="178"/>
    </location>
</feature>
<dbReference type="Proteomes" id="UP000469424">
    <property type="component" value="Unassembled WGS sequence"/>
</dbReference>
<feature type="binding site" evidence="6">
    <location>
        <position position="82"/>
    </location>
    <ligand>
        <name>ATP</name>
        <dbReference type="ChEBI" id="CHEBI:30616"/>
    </ligand>
</feature>
<comment type="caution">
    <text evidence="5">Lacks conserved residue(s) required for the propagation of feature annotation.</text>
</comment>
<dbReference type="PIRSF" id="PIRSF002583">
    <property type="entry name" value="Hsp90"/>
    <property type="match status" value="1"/>
</dbReference>
<dbReference type="EMBL" id="VUNA01000021">
    <property type="protein sequence ID" value="MST71343.1"/>
    <property type="molecule type" value="Genomic_DNA"/>
</dbReference>
<dbReference type="NCBIfam" id="NF003555">
    <property type="entry name" value="PRK05218.1"/>
    <property type="match status" value="1"/>
</dbReference>
<dbReference type="Pfam" id="PF00183">
    <property type="entry name" value="HSP90"/>
    <property type="match status" value="1"/>
</dbReference>
<dbReference type="InterPro" id="IPR036890">
    <property type="entry name" value="HATPase_C_sf"/>
</dbReference>
<dbReference type="RefSeq" id="WP_154554906.1">
    <property type="nucleotide sequence ID" value="NZ_VUNA01000021.1"/>
</dbReference>
<organism evidence="8 9">
    <name type="scientific">Mogibacterium kristiansenii</name>
    <dbReference type="NCBI Taxonomy" id="2606708"/>
    <lineage>
        <taxon>Bacteria</taxon>
        <taxon>Bacillati</taxon>
        <taxon>Bacillota</taxon>
        <taxon>Clostridia</taxon>
        <taxon>Peptostreptococcales</taxon>
        <taxon>Anaerovoracaceae</taxon>
        <taxon>Mogibacterium</taxon>
    </lineage>
</organism>
<dbReference type="InterPro" id="IPR020575">
    <property type="entry name" value="Hsp90_N"/>
</dbReference>
<comment type="subunit">
    <text evidence="5">Homodimer.</text>
</comment>
<dbReference type="SUPFAM" id="SSF55874">
    <property type="entry name" value="ATPase domain of HSP90 chaperone/DNA topoisomerase II/histidine kinase"/>
    <property type="match status" value="1"/>
</dbReference>
<comment type="caution">
    <text evidence="8">The sequence shown here is derived from an EMBL/GenBank/DDBJ whole genome shotgun (WGS) entry which is preliminary data.</text>
</comment>
<dbReference type="InterPro" id="IPR037196">
    <property type="entry name" value="HSP90_C"/>
</dbReference>
<proteinExistence type="inferred from homology"/>
<dbReference type="PRINTS" id="PR00775">
    <property type="entry name" value="HEATSHOCK90"/>
</dbReference>
<keyword evidence="9" id="KW-1185">Reference proteome</keyword>
<evidence type="ECO:0000259" key="7">
    <source>
        <dbReference type="SMART" id="SM00387"/>
    </source>
</evidence>
<protein>
    <recommendedName>
        <fullName evidence="5">Chaperone protein HtpG</fullName>
    </recommendedName>
    <alternativeName>
        <fullName evidence="5">Heat shock protein HtpG</fullName>
    </alternativeName>
    <alternativeName>
        <fullName evidence="5">High temperature protein G</fullName>
    </alternativeName>
</protein>
<keyword evidence="4 5" id="KW-0143">Chaperone</keyword>
<dbReference type="InterPro" id="IPR001404">
    <property type="entry name" value="Hsp90_fam"/>
</dbReference>
<dbReference type="HAMAP" id="MF_00505">
    <property type="entry name" value="HSP90"/>
    <property type="match status" value="1"/>
</dbReference>
<dbReference type="AlphaFoldDB" id="A0A6N7XA33"/>
<dbReference type="GO" id="GO:0005737">
    <property type="term" value="C:cytoplasm"/>
    <property type="evidence" value="ECO:0007669"/>
    <property type="project" value="UniProtKB-SubCell"/>
</dbReference>
<dbReference type="SUPFAM" id="SSF110942">
    <property type="entry name" value="HSP90 C-terminal domain"/>
    <property type="match status" value="1"/>
</dbReference>
<dbReference type="SUPFAM" id="SSF54211">
    <property type="entry name" value="Ribosomal protein S5 domain 2-like"/>
    <property type="match status" value="1"/>
</dbReference>
<comment type="subcellular location">
    <subcellularLocation>
        <location evidence="5">Cytoplasm</location>
    </subcellularLocation>
</comment>